<evidence type="ECO:0000256" key="4">
    <source>
        <dbReference type="ARBA" id="ARBA00022481"/>
    </source>
</evidence>
<evidence type="ECO:0000256" key="2">
    <source>
        <dbReference type="ARBA" id="ARBA00008358"/>
    </source>
</evidence>
<dbReference type="PROSITE" id="PS00409">
    <property type="entry name" value="PROKAR_NTER_METHYL"/>
    <property type="match status" value="1"/>
</dbReference>
<keyword evidence="8 9" id="KW-0472">Membrane</keyword>
<name>A0A850SWC6_9BACT</name>
<evidence type="ECO:0000256" key="1">
    <source>
        <dbReference type="ARBA" id="ARBA00004377"/>
    </source>
</evidence>
<dbReference type="InterPro" id="IPR012902">
    <property type="entry name" value="N_methyl_site"/>
</dbReference>
<evidence type="ECO:0000256" key="8">
    <source>
        <dbReference type="ARBA" id="ARBA00023136"/>
    </source>
</evidence>
<comment type="similarity">
    <text evidence="2">Belongs to the GSP I family.</text>
</comment>
<gene>
    <name evidence="10" type="ORF">HXW94_11665</name>
</gene>
<evidence type="ECO:0000313" key="11">
    <source>
        <dbReference type="Proteomes" id="UP000553343"/>
    </source>
</evidence>
<dbReference type="Proteomes" id="UP000553343">
    <property type="component" value="Unassembled WGS sequence"/>
</dbReference>
<protein>
    <submittedName>
        <fullName evidence="10">Type II secretion system protein</fullName>
    </submittedName>
</protein>
<dbReference type="EMBL" id="JACADJ010000041">
    <property type="protein sequence ID" value="NWH05634.1"/>
    <property type="molecule type" value="Genomic_DNA"/>
</dbReference>
<dbReference type="GO" id="GO:0005886">
    <property type="term" value="C:plasma membrane"/>
    <property type="evidence" value="ECO:0007669"/>
    <property type="project" value="UniProtKB-SubCell"/>
</dbReference>
<evidence type="ECO:0000256" key="3">
    <source>
        <dbReference type="ARBA" id="ARBA00022475"/>
    </source>
</evidence>
<dbReference type="PANTHER" id="PTHR38779:SF2">
    <property type="entry name" value="TYPE II SECRETION SYSTEM PROTEIN I-RELATED"/>
    <property type="match status" value="1"/>
</dbReference>
<dbReference type="PANTHER" id="PTHR38779">
    <property type="entry name" value="TYPE II SECRETION SYSTEM PROTEIN I-RELATED"/>
    <property type="match status" value="1"/>
</dbReference>
<keyword evidence="3" id="KW-1003">Cell membrane</keyword>
<proteinExistence type="inferred from homology"/>
<keyword evidence="6 9" id="KW-0812">Transmembrane</keyword>
<organism evidence="10 11">
    <name type="scientific">Desulfobacter latus</name>
    <dbReference type="NCBI Taxonomy" id="2292"/>
    <lineage>
        <taxon>Bacteria</taxon>
        <taxon>Pseudomonadati</taxon>
        <taxon>Thermodesulfobacteriota</taxon>
        <taxon>Desulfobacteria</taxon>
        <taxon>Desulfobacterales</taxon>
        <taxon>Desulfobacteraceae</taxon>
        <taxon>Desulfobacter</taxon>
    </lineage>
</organism>
<keyword evidence="4" id="KW-0488">Methylation</keyword>
<dbReference type="GO" id="GO:0015627">
    <property type="term" value="C:type II protein secretion system complex"/>
    <property type="evidence" value="ECO:0007669"/>
    <property type="project" value="InterPro"/>
</dbReference>
<comment type="caution">
    <text evidence="10">The sequence shown here is derived from an EMBL/GenBank/DDBJ whole genome shotgun (WGS) entry which is preliminary data.</text>
</comment>
<dbReference type="InterPro" id="IPR010052">
    <property type="entry name" value="T2SS_protein-GspI"/>
</dbReference>
<dbReference type="RefSeq" id="WP_178367092.1">
    <property type="nucleotide sequence ID" value="NZ_JACADJ010000041.1"/>
</dbReference>
<dbReference type="AlphaFoldDB" id="A0A850SWC6"/>
<dbReference type="GO" id="GO:0015628">
    <property type="term" value="P:protein secretion by the type II secretion system"/>
    <property type="evidence" value="ECO:0007669"/>
    <property type="project" value="InterPro"/>
</dbReference>
<dbReference type="Pfam" id="PF07963">
    <property type="entry name" value="N_methyl"/>
    <property type="match status" value="1"/>
</dbReference>
<evidence type="ECO:0000256" key="5">
    <source>
        <dbReference type="ARBA" id="ARBA00022519"/>
    </source>
</evidence>
<evidence type="ECO:0000313" key="10">
    <source>
        <dbReference type="EMBL" id="NWH05634.1"/>
    </source>
</evidence>
<evidence type="ECO:0000256" key="9">
    <source>
        <dbReference type="SAM" id="Phobius"/>
    </source>
</evidence>
<accession>A0A850SWC6</accession>
<feature type="transmembrane region" description="Helical" evidence="9">
    <location>
        <begin position="12"/>
        <end position="32"/>
    </location>
</feature>
<keyword evidence="7 9" id="KW-1133">Transmembrane helix</keyword>
<evidence type="ECO:0000256" key="6">
    <source>
        <dbReference type="ARBA" id="ARBA00022692"/>
    </source>
</evidence>
<dbReference type="NCBIfam" id="TIGR02532">
    <property type="entry name" value="IV_pilin_GFxxxE"/>
    <property type="match status" value="1"/>
</dbReference>
<reference evidence="10 11" key="1">
    <citation type="submission" date="2020-06" db="EMBL/GenBank/DDBJ databases">
        <title>High-quality draft genome of sulfate reducer Desulfobacter latus type strain AcrS2 isolated from marine sediment.</title>
        <authorList>
            <person name="Hoppe M."/>
            <person name="Larsen C.K."/>
            <person name="Marshall I.P.G."/>
            <person name="Schramm A."/>
            <person name="Marietou A.G."/>
        </authorList>
    </citation>
    <scope>NUCLEOTIDE SEQUENCE [LARGE SCALE GENOMIC DNA]</scope>
    <source>
        <strain evidence="10 11">AcRS2</strain>
    </source>
</reference>
<comment type="subcellular location">
    <subcellularLocation>
        <location evidence="1">Cell inner membrane</location>
        <topology evidence="1">Single-pass membrane protein</topology>
    </subcellularLocation>
</comment>
<keyword evidence="5" id="KW-0997">Cell inner membrane</keyword>
<sequence>MIKACNKGFTLLEILVAVAIIAIAFTGILKLYSQSVAMAIRSNFYAKAPLLAEKIIAEWEAGMLAQGTPFTIESPLEEFKGYNFEIQEQALDPGELLSENAKDSQAELVELTCTVSYNNGEFTYKTKTLKLIAQ</sequence>
<keyword evidence="11" id="KW-1185">Reference proteome</keyword>
<evidence type="ECO:0000256" key="7">
    <source>
        <dbReference type="ARBA" id="ARBA00022989"/>
    </source>
</evidence>